<protein>
    <submittedName>
        <fullName evidence="2">Uncharacterized protein</fullName>
    </submittedName>
</protein>
<feature type="region of interest" description="Disordered" evidence="1">
    <location>
        <begin position="1"/>
        <end position="54"/>
    </location>
</feature>
<accession>A0A8S9N529</accession>
<evidence type="ECO:0000313" key="2">
    <source>
        <dbReference type="EMBL" id="KAF3499170.1"/>
    </source>
</evidence>
<reference evidence="2" key="1">
    <citation type="submission" date="2019-12" db="EMBL/GenBank/DDBJ databases">
        <title>Genome sequencing and annotation of Brassica cretica.</title>
        <authorList>
            <person name="Studholme D.J."/>
            <person name="Sarris P."/>
        </authorList>
    </citation>
    <scope>NUCLEOTIDE SEQUENCE</scope>
    <source>
        <strain evidence="2">PFS-109/04</strain>
        <tissue evidence="2">Leaf</tissue>
    </source>
</reference>
<feature type="compositionally biased region" description="Acidic residues" evidence="1">
    <location>
        <begin position="30"/>
        <end position="42"/>
    </location>
</feature>
<evidence type="ECO:0000313" key="3">
    <source>
        <dbReference type="Proteomes" id="UP000712600"/>
    </source>
</evidence>
<dbReference type="Proteomes" id="UP000712600">
    <property type="component" value="Unassembled WGS sequence"/>
</dbReference>
<feature type="compositionally biased region" description="Basic residues" evidence="1">
    <location>
        <begin position="1"/>
        <end position="25"/>
    </location>
</feature>
<sequence>MYRRSPRRRNQRPGKSSRRRHRRCGRRQEDEDEDEEEEEELQGPEAGPSSISSRAKRWGIMNSFINDIFEKLAGEA</sequence>
<comment type="caution">
    <text evidence="2">The sequence shown here is derived from an EMBL/GenBank/DDBJ whole genome shotgun (WGS) entry which is preliminary data.</text>
</comment>
<gene>
    <name evidence="2" type="ORF">F2Q69_00044237</name>
</gene>
<dbReference type="EMBL" id="QGKX02001621">
    <property type="protein sequence ID" value="KAF3499170.1"/>
    <property type="molecule type" value="Genomic_DNA"/>
</dbReference>
<organism evidence="2 3">
    <name type="scientific">Brassica cretica</name>
    <name type="common">Mustard</name>
    <dbReference type="NCBI Taxonomy" id="69181"/>
    <lineage>
        <taxon>Eukaryota</taxon>
        <taxon>Viridiplantae</taxon>
        <taxon>Streptophyta</taxon>
        <taxon>Embryophyta</taxon>
        <taxon>Tracheophyta</taxon>
        <taxon>Spermatophyta</taxon>
        <taxon>Magnoliopsida</taxon>
        <taxon>eudicotyledons</taxon>
        <taxon>Gunneridae</taxon>
        <taxon>Pentapetalae</taxon>
        <taxon>rosids</taxon>
        <taxon>malvids</taxon>
        <taxon>Brassicales</taxon>
        <taxon>Brassicaceae</taxon>
        <taxon>Brassiceae</taxon>
        <taxon>Brassica</taxon>
    </lineage>
</organism>
<name>A0A8S9N529_BRACR</name>
<proteinExistence type="predicted"/>
<dbReference type="AlphaFoldDB" id="A0A8S9N529"/>
<evidence type="ECO:0000256" key="1">
    <source>
        <dbReference type="SAM" id="MobiDB-lite"/>
    </source>
</evidence>